<protein>
    <submittedName>
        <fullName evidence="1">Uncharacterized protein</fullName>
    </submittedName>
</protein>
<sequence>MQANVSPRVIRRCEREADVTDFAASVNADVLSRLSCVFWEEGAKQFSTSRS</sequence>
<gene>
    <name evidence="1" type="ORF">RSSM_05227</name>
</gene>
<keyword evidence="2" id="KW-1185">Reference proteome</keyword>
<organism evidence="1 2">
    <name type="scientific">Rhodopirellula sallentina SM41</name>
    <dbReference type="NCBI Taxonomy" id="1263870"/>
    <lineage>
        <taxon>Bacteria</taxon>
        <taxon>Pseudomonadati</taxon>
        <taxon>Planctomycetota</taxon>
        <taxon>Planctomycetia</taxon>
        <taxon>Pirellulales</taxon>
        <taxon>Pirellulaceae</taxon>
        <taxon>Rhodopirellula</taxon>
    </lineage>
</organism>
<proteinExistence type="predicted"/>
<dbReference type="PATRIC" id="fig|1263870.3.peg.5529"/>
<dbReference type="AlphaFoldDB" id="M5TVU8"/>
<dbReference type="Proteomes" id="UP000011885">
    <property type="component" value="Unassembled WGS sequence"/>
</dbReference>
<evidence type="ECO:0000313" key="1">
    <source>
        <dbReference type="EMBL" id="EMI53332.1"/>
    </source>
</evidence>
<comment type="caution">
    <text evidence="1">The sequence shown here is derived from an EMBL/GenBank/DDBJ whole genome shotgun (WGS) entry which is preliminary data.</text>
</comment>
<reference evidence="1 2" key="1">
    <citation type="journal article" date="2013" name="Mar. Genomics">
        <title>Expression of sulfatases in Rhodopirellula baltica and the diversity of sulfatases in the genus Rhodopirellula.</title>
        <authorList>
            <person name="Wegner C.E."/>
            <person name="Richter-Heitmann T."/>
            <person name="Klindworth A."/>
            <person name="Klockow C."/>
            <person name="Richter M."/>
            <person name="Achstetter T."/>
            <person name="Glockner F.O."/>
            <person name="Harder J."/>
        </authorList>
    </citation>
    <scope>NUCLEOTIDE SEQUENCE [LARGE SCALE GENOMIC DNA]</scope>
    <source>
        <strain evidence="1 2">SM41</strain>
    </source>
</reference>
<dbReference type="EMBL" id="ANOH01000363">
    <property type="protein sequence ID" value="EMI53332.1"/>
    <property type="molecule type" value="Genomic_DNA"/>
</dbReference>
<evidence type="ECO:0000313" key="2">
    <source>
        <dbReference type="Proteomes" id="UP000011885"/>
    </source>
</evidence>
<name>M5TVU8_9BACT</name>
<accession>M5TVU8</accession>